<dbReference type="SMART" id="SM00448">
    <property type="entry name" value="REC"/>
    <property type="match status" value="1"/>
</dbReference>
<evidence type="ECO:0000256" key="5">
    <source>
        <dbReference type="PROSITE-ProRule" id="PRU00169"/>
    </source>
</evidence>
<evidence type="ECO:0008006" key="10">
    <source>
        <dbReference type="Google" id="ProtNLM"/>
    </source>
</evidence>
<dbReference type="InterPro" id="IPR058245">
    <property type="entry name" value="NreC/VraR/RcsB-like_REC"/>
</dbReference>
<dbReference type="GO" id="GO:0000160">
    <property type="term" value="P:phosphorelay signal transduction system"/>
    <property type="evidence" value="ECO:0007669"/>
    <property type="project" value="InterPro"/>
</dbReference>
<dbReference type="OrthoDB" id="1727128at2"/>
<dbReference type="SMART" id="SM00421">
    <property type="entry name" value="HTH_LUXR"/>
    <property type="match status" value="1"/>
</dbReference>
<dbReference type="RefSeq" id="WP_046313056.1">
    <property type="nucleotide sequence ID" value="NZ_CBCSCY010000015.1"/>
</dbReference>
<dbReference type="AlphaFoldDB" id="A0A0E3ZGG3"/>
<dbReference type="Gene3D" id="3.40.50.2300">
    <property type="match status" value="1"/>
</dbReference>
<organism evidence="8 9">
    <name type="scientific">Pontibacter korlensis</name>
    <dbReference type="NCBI Taxonomy" id="400092"/>
    <lineage>
        <taxon>Bacteria</taxon>
        <taxon>Pseudomonadati</taxon>
        <taxon>Bacteroidota</taxon>
        <taxon>Cytophagia</taxon>
        <taxon>Cytophagales</taxon>
        <taxon>Hymenobacteraceae</taxon>
        <taxon>Pontibacter</taxon>
    </lineage>
</organism>
<dbReference type="Proteomes" id="UP000033109">
    <property type="component" value="Chromosome"/>
</dbReference>
<sequence>MNQISVLIAEANLLIRKGLVMLLAEQEDIQVLGEVNAASDLLEIAQDLKPDVITIDCNGPEHFCVQDVISLRQTAPGSKILAITKDPERPVVMEALKYGVCSYILKECGEQELINAVRATARGEKFMCSKVLEVILSEAATPEPVAVATNLSPREIEIIQLIAAGKSSIEIADKLFLSPHTINSHRKNILRKLNIKSPAELIVKALDLGIVKLH</sequence>
<dbReference type="PANTHER" id="PTHR43214:SF41">
    <property type="entry name" value="NITRATE_NITRITE RESPONSE REGULATOR PROTEIN NARP"/>
    <property type="match status" value="1"/>
</dbReference>
<proteinExistence type="predicted"/>
<dbReference type="InterPro" id="IPR001789">
    <property type="entry name" value="Sig_transdc_resp-reg_receiver"/>
</dbReference>
<dbReference type="PROSITE" id="PS00622">
    <property type="entry name" value="HTH_LUXR_1"/>
    <property type="match status" value="1"/>
</dbReference>
<keyword evidence="4" id="KW-0804">Transcription</keyword>
<dbReference type="GO" id="GO:0003677">
    <property type="term" value="F:DNA binding"/>
    <property type="evidence" value="ECO:0007669"/>
    <property type="project" value="UniProtKB-KW"/>
</dbReference>
<dbReference type="STRING" id="400092.PKOR_20080"/>
<dbReference type="SUPFAM" id="SSF46894">
    <property type="entry name" value="C-terminal effector domain of the bipartite response regulators"/>
    <property type="match status" value="1"/>
</dbReference>
<evidence type="ECO:0000256" key="2">
    <source>
        <dbReference type="ARBA" id="ARBA00023015"/>
    </source>
</evidence>
<evidence type="ECO:0000256" key="3">
    <source>
        <dbReference type="ARBA" id="ARBA00023125"/>
    </source>
</evidence>
<keyword evidence="1 5" id="KW-0597">Phosphoprotein</keyword>
<dbReference type="GO" id="GO:0006355">
    <property type="term" value="P:regulation of DNA-templated transcription"/>
    <property type="evidence" value="ECO:0007669"/>
    <property type="project" value="InterPro"/>
</dbReference>
<dbReference type="PATRIC" id="fig|400092.3.peg.4398"/>
<dbReference type="PRINTS" id="PR00038">
    <property type="entry name" value="HTHLUXR"/>
</dbReference>
<keyword evidence="9" id="KW-1185">Reference proteome</keyword>
<dbReference type="HOGENOM" id="CLU_000445_90_1_10"/>
<dbReference type="PANTHER" id="PTHR43214">
    <property type="entry name" value="TWO-COMPONENT RESPONSE REGULATOR"/>
    <property type="match status" value="1"/>
</dbReference>
<protein>
    <recommendedName>
        <fullName evidence="10">LuxR family transcriptional regulator</fullName>
    </recommendedName>
</protein>
<dbReference type="InterPro" id="IPR039420">
    <property type="entry name" value="WalR-like"/>
</dbReference>
<dbReference type="KEGG" id="pko:PKOR_20080"/>
<reference evidence="8 9" key="1">
    <citation type="journal article" date="2015" name="Sci. Rep.">
        <title>Unraveling adaptation of Pontibacter korlensis to radiation and infertility in desert through complete genome and comparative transcriptomic analysis.</title>
        <authorList>
            <person name="Dai J."/>
            <person name="Dai W."/>
            <person name="Qiu C."/>
            <person name="Yang Z."/>
            <person name="Zhang Y."/>
            <person name="Zhou M."/>
            <person name="Zhang L."/>
            <person name="Fang C."/>
            <person name="Gao Q."/>
            <person name="Yang Q."/>
            <person name="Li X."/>
            <person name="Wang Z."/>
            <person name="Wang Z."/>
            <person name="Jia Z."/>
            <person name="Chen X."/>
        </authorList>
    </citation>
    <scope>NUCLEOTIDE SEQUENCE [LARGE SCALE GENOMIC DNA]</scope>
    <source>
        <strain evidence="8 9">X14-1T</strain>
    </source>
</reference>
<accession>A0A0E3ZGG3</accession>
<gene>
    <name evidence="8" type="ORF">PKOR_20080</name>
</gene>
<feature type="modified residue" description="4-aspartylphosphate" evidence="5">
    <location>
        <position position="56"/>
    </location>
</feature>
<evidence type="ECO:0000256" key="4">
    <source>
        <dbReference type="ARBA" id="ARBA00023163"/>
    </source>
</evidence>
<name>A0A0E3ZGG3_9BACT</name>
<evidence type="ECO:0000256" key="1">
    <source>
        <dbReference type="ARBA" id="ARBA00022553"/>
    </source>
</evidence>
<dbReference type="CDD" id="cd17535">
    <property type="entry name" value="REC_NarL-like"/>
    <property type="match status" value="1"/>
</dbReference>
<dbReference type="CDD" id="cd06170">
    <property type="entry name" value="LuxR_C_like"/>
    <property type="match status" value="1"/>
</dbReference>
<evidence type="ECO:0000259" key="6">
    <source>
        <dbReference type="PROSITE" id="PS50043"/>
    </source>
</evidence>
<dbReference type="PROSITE" id="PS50043">
    <property type="entry name" value="HTH_LUXR_2"/>
    <property type="match status" value="1"/>
</dbReference>
<dbReference type="InterPro" id="IPR000792">
    <property type="entry name" value="Tscrpt_reg_LuxR_C"/>
</dbReference>
<evidence type="ECO:0000259" key="7">
    <source>
        <dbReference type="PROSITE" id="PS50110"/>
    </source>
</evidence>
<keyword evidence="3" id="KW-0238">DNA-binding</keyword>
<dbReference type="Pfam" id="PF00072">
    <property type="entry name" value="Response_reg"/>
    <property type="match status" value="1"/>
</dbReference>
<dbReference type="InterPro" id="IPR011006">
    <property type="entry name" value="CheY-like_superfamily"/>
</dbReference>
<evidence type="ECO:0000313" key="9">
    <source>
        <dbReference type="Proteomes" id="UP000033109"/>
    </source>
</evidence>
<dbReference type="PROSITE" id="PS50110">
    <property type="entry name" value="RESPONSE_REGULATORY"/>
    <property type="match status" value="1"/>
</dbReference>
<feature type="domain" description="HTH luxR-type" evidence="6">
    <location>
        <begin position="144"/>
        <end position="209"/>
    </location>
</feature>
<dbReference type="Pfam" id="PF00196">
    <property type="entry name" value="GerE"/>
    <property type="match status" value="1"/>
</dbReference>
<dbReference type="EMBL" id="CP009621">
    <property type="protein sequence ID" value="AKD04968.1"/>
    <property type="molecule type" value="Genomic_DNA"/>
</dbReference>
<dbReference type="InterPro" id="IPR016032">
    <property type="entry name" value="Sig_transdc_resp-reg_C-effctor"/>
</dbReference>
<feature type="domain" description="Response regulatory" evidence="7">
    <location>
        <begin position="5"/>
        <end position="121"/>
    </location>
</feature>
<keyword evidence="2" id="KW-0805">Transcription regulation</keyword>
<dbReference type="SUPFAM" id="SSF52172">
    <property type="entry name" value="CheY-like"/>
    <property type="match status" value="1"/>
</dbReference>
<evidence type="ECO:0000313" key="8">
    <source>
        <dbReference type="EMBL" id="AKD04968.1"/>
    </source>
</evidence>